<proteinExistence type="predicted"/>
<name>A0ACC0GDW7_9ERIC</name>
<comment type="caution">
    <text evidence="1">The sequence shown here is derived from an EMBL/GenBank/DDBJ whole genome shotgun (WGS) entry which is preliminary data.</text>
</comment>
<reference evidence="1 2" key="1">
    <citation type="journal article" date="2022" name="Plant J.">
        <title>Chromosome-level genome of Camellia lanceoleosa provides a valuable resource for understanding genome evolution and self-incompatibility.</title>
        <authorList>
            <person name="Gong W."/>
            <person name="Xiao S."/>
            <person name="Wang L."/>
            <person name="Liao Z."/>
            <person name="Chang Y."/>
            <person name="Mo W."/>
            <person name="Hu G."/>
            <person name="Li W."/>
            <person name="Zhao G."/>
            <person name="Zhu H."/>
            <person name="Hu X."/>
            <person name="Ji K."/>
            <person name="Xiang X."/>
            <person name="Song Q."/>
            <person name="Yuan D."/>
            <person name="Jin S."/>
            <person name="Zhang L."/>
        </authorList>
    </citation>
    <scope>NUCLEOTIDE SEQUENCE [LARGE SCALE GENOMIC DNA]</scope>
    <source>
        <strain evidence="1">SQ_2022a</strain>
    </source>
</reference>
<sequence>MHDVVRDVGISIASDSDGKNVFLIRHGDNLRGWPKKHTYKNYTSISLISGNITELPEGLRCPQLRILLLACMNDSLRIPNGFFDGMRELQVLNLELISIPLLPSSLQFMSNLHTICLQDCKLDNITLIGELLNLEILSFRSSSVEVLSEEIGKLAKLRLLDLTGCHRLERITPGVISGLVQLQELYMIGSFSNWETDKGDSTEERRNASLMSYNPCLI</sequence>
<evidence type="ECO:0000313" key="2">
    <source>
        <dbReference type="Proteomes" id="UP001060215"/>
    </source>
</evidence>
<evidence type="ECO:0000313" key="1">
    <source>
        <dbReference type="EMBL" id="KAI7998657.1"/>
    </source>
</evidence>
<organism evidence="1 2">
    <name type="scientific">Camellia lanceoleosa</name>
    <dbReference type="NCBI Taxonomy" id="1840588"/>
    <lineage>
        <taxon>Eukaryota</taxon>
        <taxon>Viridiplantae</taxon>
        <taxon>Streptophyta</taxon>
        <taxon>Embryophyta</taxon>
        <taxon>Tracheophyta</taxon>
        <taxon>Spermatophyta</taxon>
        <taxon>Magnoliopsida</taxon>
        <taxon>eudicotyledons</taxon>
        <taxon>Gunneridae</taxon>
        <taxon>Pentapetalae</taxon>
        <taxon>asterids</taxon>
        <taxon>Ericales</taxon>
        <taxon>Theaceae</taxon>
        <taxon>Camellia</taxon>
    </lineage>
</organism>
<accession>A0ACC0GDW7</accession>
<dbReference type="Proteomes" id="UP001060215">
    <property type="component" value="Chromosome 10"/>
</dbReference>
<gene>
    <name evidence="1" type="ORF">LOK49_LG10G02711</name>
</gene>
<protein>
    <submittedName>
        <fullName evidence="1">Disease resistance protein RPS2</fullName>
    </submittedName>
</protein>
<dbReference type="EMBL" id="CM045767">
    <property type="protein sequence ID" value="KAI7998657.1"/>
    <property type="molecule type" value="Genomic_DNA"/>
</dbReference>
<keyword evidence="2" id="KW-1185">Reference proteome</keyword>